<gene>
    <name evidence="1" type="ORF">PHYBLDRAFT_182139</name>
</gene>
<dbReference type="AlphaFoldDB" id="A0A167LUS2"/>
<dbReference type="OrthoDB" id="2223665at2759"/>
<evidence type="ECO:0000313" key="1">
    <source>
        <dbReference type="EMBL" id="OAD71139.1"/>
    </source>
</evidence>
<dbReference type="GeneID" id="28999478"/>
<dbReference type="Proteomes" id="UP000077315">
    <property type="component" value="Unassembled WGS sequence"/>
</dbReference>
<organism evidence="1 2">
    <name type="scientific">Phycomyces blakesleeanus (strain ATCC 8743b / DSM 1359 / FGSC 10004 / NBRC 33097 / NRRL 1555)</name>
    <dbReference type="NCBI Taxonomy" id="763407"/>
    <lineage>
        <taxon>Eukaryota</taxon>
        <taxon>Fungi</taxon>
        <taxon>Fungi incertae sedis</taxon>
        <taxon>Mucoromycota</taxon>
        <taxon>Mucoromycotina</taxon>
        <taxon>Mucoromycetes</taxon>
        <taxon>Mucorales</taxon>
        <taxon>Phycomycetaceae</taxon>
        <taxon>Phycomyces</taxon>
    </lineage>
</organism>
<accession>A0A167LUS2</accession>
<name>A0A167LUS2_PHYB8</name>
<evidence type="ECO:0000313" key="2">
    <source>
        <dbReference type="Proteomes" id="UP000077315"/>
    </source>
</evidence>
<dbReference type="InParanoid" id="A0A167LUS2"/>
<dbReference type="RefSeq" id="XP_018289179.1">
    <property type="nucleotide sequence ID" value="XM_018438572.1"/>
</dbReference>
<dbReference type="VEuPathDB" id="FungiDB:PHYBLDRAFT_182139"/>
<keyword evidence="2" id="KW-1185">Reference proteome</keyword>
<protein>
    <submittedName>
        <fullName evidence="1">Uncharacterized protein</fullName>
    </submittedName>
</protein>
<reference evidence="2" key="1">
    <citation type="submission" date="2015-06" db="EMBL/GenBank/DDBJ databases">
        <title>Expansion of signal transduction pathways in fungi by whole-genome duplication.</title>
        <authorList>
            <consortium name="DOE Joint Genome Institute"/>
            <person name="Corrochano L.M."/>
            <person name="Kuo A."/>
            <person name="Marcet-Houben M."/>
            <person name="Polaino S."/>
            <person name="Salamov A."/>
            <person name="Villalobos J.M."/>
            <person name="Alvarez M.I."/>
            <person name="Avalos J."/>
            <person name="Benito E.P."/>
            <person name="Benoit I."/>
            <person name="Burger G."/>
            <person name="Camino L.P."/>
            <person name="Canovas D."/>
            <person name="Cerda-Olmedo E."/>
            <person name="Cheng J.-F."/>
            <person name="Dominguez A."/>
            <person name="Elias M."/>
            <person name="Eslava A.P."/>
            <person name="Glaser F."/>
            <person name="Grimwood J."/>
            <person name="Gutierrez G."/>
            <person name="Heitman J."/>
            <person name="Henrissat B."/>
            <person name="Iturriaga E.A."/>
            <person name="Lang B.F."/>
            <person name="Lavin J.L."/>
            <person name="Lee S."/>
            <person name="Li W."/>
            <person name="Lindquist E."/>
            <person name="Lopez-Garcia S."/>
            <person name="Luque E.M."/>
            <person name="Marcos A.T."/>
            <person name="Martin J."/>
            <person name="McCluskey K."/>
            <person name="Medina H.R."/>
            <person name="Miralles-Duran A."/>
            <person name="Miyazaki A."/>
            <person name="Munoz-Torres E."/>
            <person name="Oguiza J.A."/>
            <person name="Ohm R."/>
            <person name="Olmedo M."/>
            <person name="Orejas M."/>
            <person name="Ortiz-Castellanos L."/>
            <person name="Pisabarro A.G."/>
            <person name="Rodriguez-Romero J."/>
            <person name="Ruiz-Herrera J."/>
            <person name="Ruiz-Vazquez R."/>
            <person name="Sanz C."/>
            <person name="Schackwitz W."/>
            <person name="Schmutz J."/>
            <person name="Shahriari M."/>
            <person name="Shelest E."/>
            <person name="Silva-Franco F."/>
            <person name="Soanes D."/>
            <person name="Syed K."/>
            <person name="Tagua V.G."/>
            <person name="Talbot N.J."/>
            <person name="Thon M."/>
            <person name="De vries R.P."/>
            <person name="Wiebenga A."/>
            <person name="Yadav J.S."/>
            <person name="Braun E.L."/>
            <person name="Baker S."/>
            <person name="Garre V."/>
            <person name="Horwitz B."/>
            <person name="Torres-Martinez S."/>
            <person name="Idnurm A."/>
            <person name="Herrera-Estrella A."/>
            <person name="Gabaldon T."/>
            <person name="Grigoriev I.V."/>
        </authorList>
    </citation>
    <scope>NUCLEOTIDE SEQUENCE [LARGE SCALE GENOMIC DNA]</scope>
    <source>
        <strain evidence="2">NRRL 1555(-)</strain>
    </source>
</reference>
<sequence>MSIIARISRKSMPVWRPVVAWSRAYTLIPSTPEQSKPSAQDIQDHNPIHALYNNHNQSVQDTHYADKKIHVANPEHYQSADTFSPAFNTVFDETRNLWAWDCIYY</sequence>
<proteinExistence type="predicted"/>
<dbReference type="EMBL" id="KV440986">
    <property type="protein sequence ID" value="OAD71139.1"/>
    <property type="molecule type" value="Genomic_DNA"/>
</dbReference>